<dbReference type="CDD" id="cd09077">
    <property type="entry name" value="R1-I-EN"/>
    <property type="match status" value="1"/>
</dbReference>
<dbReference type="Pfam" id="PF14529">
    <property type="entry name" value="Exo_endo_phos_2"/>
    <property type="match status" value="1"/>
</dbReference>
<evidence type="ECO:0000256" key="1">
    <source>
        <dbReference type="PROSITE-ProRule" id="PRU00047"/>
    </source>
</evidence>
<dbReference type="SUPFAM" id="SSF56219">
    <property type="entry name" value="DNase I-like"/>
    <property type="match status" value="1"/>
</dbReference>
<sequence>MEGHHLKKPGMKSIKGSMLTGQGFGTPEPVGNGGGSAGPTRSSTSDCTAPGANQPGSSAIATGIPLRSDGNKQVHSLIPHVQPRLNDSGRRSSMETLDFMWDEEANKSIPITEMEKEKKGSAFFTLGSFTKQRSFSVTELDEKKRKRVSLEPEKIVKRNKCPTATELVETLKAIVECTKNLDKVVGENRNTKTEIKDIVSKLKRRTDNLSRNTIKEWLEQHMHEPVPIPTYEGDTQTEEDQSQSVQRATKPTREFGTQTDHEGTMEEPDVGRINLDELNTFEDFARARESGWKKYNFEKSKIIVGNPLGTDDCTTKVVFLEPSDPNMERGIQMVFKERFPELAGDKKYEVIEQRIYTRTGSTEKETKKKIIKASNNRSEEDLWDNWAKIRDETTSDSAVAVHTLEGISTEKLRRIIECIFYGRDKQVWIYSQEAKNKGIAGERPTYALVLESAGRSYADTLNEVKAAVGDNPARNRIRNIRSTREGKMVITLDRDKEAMGEIQKAINDTIKVRVSTPGQRQNETVYIRGIDGTTDKTEVERALKARLASIGETQWNLSELRPSFGNNQTATLSAGKEAIKLLVDTGHIRIGMVRCEIVKRVAVTRCYRCWAYDHRAADCKGPDRWNLCHKCDKEGHKHKECPNKDACILCHNKSQRGRKGKAPYIIAELKFLQLNFGRRKAAHDVIEQLIYEEGIGLILGQEPNRDKVANELCGKKRDSFISVRDNIEVVSEYCGVGFVGAELKKAWVYSCYFSPNGEVAELENLLKNLGRHIRGTKGKGKIIAGDLNARTPLIGNSVTNERGKILEDWFMAQDLVLANVGNKPTFAGKGGSSVIDFTAATPDLANSIMEWEVEDDKENLSDHRNIRFKVMRKDPTNNRLTPWGFRVDKKRLETFANSCGNLFTGEKESPEELMRAIQERAGRRQPVYWWNGEIGELRSTCIHLRRKVTRARRANPGGPGYVALTEDYKTAKNNLKKEIWKAKKANWIRLCEELNDDIWGKAYKIVTRKLKLRRGNVIPPDVISKQISMLFPRGSGGGDTGPPVNLEEDFPGFTEEELTRATIQLKNRKPAGPDGVMPEIIKVCIEAGRSAFLKVFNKCLRQGTFPVIWKEARLVLIEKPKKNSSEEQAYRPICLINAAGKVLEIMVKNRVQDKLEEHNILHEEQYGFRKGRSTINAIKRIKGLAESIRSKALKNQEHCCMILLDIENAFNSAPWHKIVEAVKKANIGGYETRLIESYLSDRAIITPQGDKVGVNCGVLRIPREEGIDLVAYADDLAIVARARTEQRLVEKAEHAVWTVVETLREMGVKVAAKKTEVLILVSIRTLTKLELRVQGQVVESQETVRYLGVHMGRNMRMANHVKKASEKAAEMTKVLSRVMPSTFGPRSGKRRVMASSVISATLYGASQWVEALKHHKNVEMLDRVSRRLAIGITAAYRTVSTAAVQVVAGLPPMDLMVRERAHVKDNGPDSREWAREATLRAWQERWDGYEGWAKTFIKNIGDWHSSKGRDVDHYVTQAIMGHGSFSTYLFKIRKKNNTKFLTFRERAAGRCGVESITREMVGEVMMGSEDNWAAVTDWLRDVMKTKCEEEKGMSCYCDILKCEDQASKCMCQSRTGCESWRKIACPARSNAERRFLAGGNTKRGKGFSGWGKVRAPHRPNDRSTAGIFICYAIVIYIPPNISTNDFEQFFELLCLCDWLYNKNVLIFGDFNVNSYNSENDSDSKKLCLINFKNFLELNQVNIILNNHNAMLDLIFTNIKCEVKRSDYPFVKIDLFHPPLEIDIEAKVSKYKNFDISDNRRYNFQKANYINLYNKLSIIDWSFLNNSADIDTACDLFYSVLSSVIDKHVPLYKNKKICYPIWYSKELIRMLQNKQKAHETFKIFNSEYSYQLFKDQCKKKIKSDYDEYIINIQNKLTLDPKSFSSFVNNKRSISRIPGVMQLDGVESSEPQPIVEMFAEYFASVYTTSDPKHNVKNDPYFSQSLVTIKAITEQDIQASIAKLKNSPTAGFDGVPSFLIKDYIKCILSPHQHGFFERRSTLSNLTVFTQYVAEGIDNRDQIDVIYTDFKKAFDQIDHFVLMSKLEQIGFSNNLIKLFESYLINRKQMGSNLGPLLFLIFNNDLPDNIVCEKLLFADDLKIFKIIKDIESCLCLQKDIKNIERWCELNRLNLNINKCKVISYTNKQTPVLFEYKINHITLDRVFSMRDLGVTNSAGIKSEKCLKTLYYSLVRTKLEYCSLIWSPVYNVYIRRVESINRKFLKYLNLKVNGFYPPQGFNHSSLLDRFGFTSLETRRINSSLTFLFKLLNNKIDCDIILNKINFNVPRIESRSMRTFKCQICRTNVLPKATVNVLFRTKLEYCSLIWSPVYNVYIRRVESINRKFLKYLNLKVNGFYPPQGFNHSSLLDRFGFTSLETRRINSSLTFLFKLLNNKIDCDIILNKINFNVPRIESRSMRTFKCQICRTNVLPKAPVNVMFRTKLEYCSLIWSPVYNVYIRRVESINRKFLKYLNLKVNGFYPPQGFNHSSLLDRFGFTSLETRRINSSLTFLFKLLNNKIDCDIILNKINFNVPRIESRSMRTFKCQICRTNVLPKAPVNVMLGEIAFHPQADFKLNLEKSEVKTN</sequence>
<dbReference type="GO" id="GO:0003824">
    <property type="term" value="F:catalytic activity"/>
    <property type="evidence" value="ECO:0007669"/>
    <property type="project" value="InterPro"/>
</dbReference>
<dbReference type="InterPro" id="IPR000477">
    <property type="entry name" value="RT_dom"/>
</dbReference>
<evidence type="ECO:0000313" key="5">
    <source>
        <dbReference type="EMBL" id="CAH0558572.1"/>
    </source>
</evidence>
<feature type="region of interest" description="Disordered" evidence="2">
    <location>
        <begin position="226"/>
        <end position="267"/>
    </location>
</feature>
<dbReference type="InterPro" id="IPR036691">
    <property type="entry name" value="Endo/exonu/phosph_ase_sf"/>
</dbReference>
<dbReference type="PROSITE" id="PS50878">
    <property type="entry name" value="RT_POL"/>
    <property type="match status" value="1"/>
</dbReference>
<dbReference type="PANTHER" id="PTHR19446">
    <property type="entry name" value="REVERSE TRANSCRIPTASES"/>
    <property type="match status" value="1"/>
</dbReference>
<dbReference type="InterPro" id="IPR036875">
    <property type="entry name" value="Znf_CCHC_sf"/>
</dbReference>
<gene>
    <name evidence="5" type="ORF">MELIAE_LOCUS8868</name>
</gene>
<feature type="region of interest" description="Disordered" evidence="2">
    <location>
        <begin position="1"/>
        <end position="71"/>
    </location>
</feature>
<dbReference type="PROSITE" id="PS50158">
    <property type="entry name" value="ZF_CCHC"/>
    <property type="match status" value="1"/>
</dbReference>
<dbReference type="SUPFAM" id="SSF57756">
    <property type="entry name" value="Retrovirus zinc finger-like domains"/>
    <property type="match status" value="1"/>
</dbReference>
<dbReference type="OrthoDB" id="413541at2759"/>
<evidence type="ECO:0008006" key="7">
    <source>
        <dbReference type="Google" id="ProtNLM"/>
    </source>
</evidence>
<dbReference type="EMBL" id="OV121137">
    <property type="protein sequence ID" value="CAH0558572.1"/>
    <property type="molecule type" value="Genomic_DNA"/>
</dbReference>
<dbReference type="Gene3D" id="4.10.60.10">
    <property type="entry name" value="Zinc finger, CCHC-type"/>
    <property type="match status" value="1"/>
</dbReference>
<name>A0A9P0B9E8_BRAAE</name>
<evidence type="ECO:0000256" key="2">
    <source>
        <dbReference type="SAM" id="MobiDB-lite"/>
    </source>
</evidence>
<feature type="compositionally biased region" description="Basic residues" evidence="2">
    <location>
        <begin position="1"/>
        <end position="10"/>
    </location>
</feature>
<proteinExistence type="predicted"/>
<organism evidence="5 6">
    <name type="scientific">Brassicogethes aeneus</name>
    <name type="common">Rape pollen beetle</name>
    <name type="synonym">Meligethes aeneus</name>
    <dbReference type="NCBI Taxonomy" id="1431903"/>
    <lineage>
        <taxon>Eukaryota</taxon>
        <taxon>Metazoa</taxon>
        <taxon>Ecdysozoa</taxon>
        <taxon>Arthropoda</taxon>
        <taxon>Hexapoda</taxon>
        <taxon>Insecta</taxon>
        <taxon>Pterygota</taxon>
        <taxon>Neoptera</taxon>
        <taxon>Endopterygota</taxon>
        <taxon>Coleoptera</taxon>
        <taxon>Polyphaga</taxon>
        <taxon>Cucujiformia</taxon>
        <taxon>Nitidulidae</taxon>
        <taxon>Meligethinae</taxon>
        <taxon>Brassicogethes</taxon>
    </lineage>
</organism>
<dbReference type="Gene3D" id="3.60.10.10">
    <property type="entry name" value="Endonuclease/exonuclease/phosphatase"/>
    <property type="match status" value="2"/>
</dbReference>
<evidence type="ECO:0000259" key="4">
    <source>
        <dbReference type="PROSITE" id="PS50878"/>
    </source>
</evidence>
<keyword evidence="1" id="KW-0479">Metal-binding</keyword>
<dbReference type="Pfam" id="PF00078">
    <property type="entry name" value="RVT_1"/>
    <property type="match status" value="2"/>
</dbReference>
<dbReference type="SMART" id="SM00343">
    <property type="entry name" value="ZnF_C2HC"/>
    <property type="match status" value="2"/>
</dbReference>
<feature type="domain" description="Reverse transcriptase" evidence="4">
    <location>
        <begin position="1098"/>
        <end position="1351"/>
    </location>
</feature>
<accession>A0A9P0B9E8</accession>
<dbReference type="GO" id="GO:0071897">
    <property type="term" value="P:DNA biosynthetic process"/>
    <property type="evidence" value="ECO:0007669"/>
    <property type="project" value="UniProtKB-ARBA"/>
</dbReference>
<reference evidence="5" key="1">
    <citation type="submission" date="2021-12" db="EMBL/GenBank/DDBJ databases">
        <authorList>
            <person name="King R."/>
        </authorList>
    </citation>
    <scope>NUCLEOTIDE SEQUENCE</scope>
</reference>
<evidence type="ECO:0000313" key="6">
    <source>
        <dbReference type="Proteomes" id="UP001154078"/>
    </source>
</evidence>
<dbReference type="GO" id="GO:0008270">
    <property type="term" value="F:zinc ion binding"/>
    <property type="evidence" value="ECO:0007669"/>
    <property type="project" value="UniProtKB-KW"/>
</dbReference>
<protein>
    <recommendedName>
        <fullName evidence="7">Reverse transcriptase domain-containing protein</fullName>
    </recommendedName>
</protein>
<dbReference type="CDD" id="cd01650">
    <property type="entry name" value="RT_nLTR_like"/>
    <property type="match status" value="2"/>
</dbReference>
<dbReference type="GO" id="GO:0003676">
    <property type="term" value="F:nucleic acid binding"/>
    <property type="evidence" value="ECO:0007669"/>
    <property type="project" value="InterPro"/>
</dbReference>
<dbReference type="InterPro" id="IPR043502">
    <property type="entry name" value="DNA/RNA_pol_sf"/>
</dbReference>
<keyword evidence="1" id="KW-0862">Zinc</keyword>
<dbReference type="Proteomes" id="UP001154078">
    <property type="component" value="Chromosome 6"/>
</dbReference>
<keyword evidence="1" id="KW-0863">Zinc-finger</keyword>
<dbReference type="InterPro" id="IPR005135">
    <property type="entry name" value="Endo/exonuclease/phosphatase"/>
</dbReference>
<dbReference type="InterPro" id="IPR001878">
    <property type="entry name" value="Znf_CCHC"/>
</dbReference>
<evidence type="ECO:0000259" key="3">
    <source>
        <dbReference type="PROSITE" id="PS50158"/>
    </source>
</evidence>
<dbReference type="SUPFAM" id="SSF56672">
    <property type="entry name" value="DNA/RNA polymerases"/>
    <property type="match status" value="1"/>
</dbReference>
<feature type="domain" description="CCHC-type" evidence="3">
    <location>
        <begin position="628"/>
        <end position="643"/>
    </location>
</feature>
<keyword evidence="6" id="KW-1185">Reference proteome</keyword>